<dbReference type="EMBL" id="JBHSTE010000002">
    <property type="protein sequence ID" value="MFC6332033.1"/>
    <property type="molecule type" value="Genomic_DNA"/>
</dbReference>
<gene>
    <name evidence="2" type="ORF">ACFP56_05310</name>
</gene>
<dbReference type="InterPro" id="IPR003587">
    <property type="entry name" value="Hint_dom_N"/>
</dbReference>
<evidence type="ECO:0000259" key="1">
    <source>
        <dbReference type="SMART" id="SM00306"/>
    </source>
</evidence>
<organism evidence="2 3">
    <name type="scientific">Paenibacillus septentrionalis</name>
    <dbReference type="NCBI Taxonomy" id="429342"/>
    <lineage>
        <taxon>Bacteria</taxon>
        <taxon>Bacillati</taxon>
        <taxon>Bacillota</taxon>
        <taxon>Bacilli</taxon>
        <taxon>Bacillales</taxon>
        <taxon>Paenibacillaceae</taxon>
        <taxon>Paenibacillus</taxon>
    </lineage>
</organism>
<dbReference type="SUPFAM" id="SSF51294">
    <property type="entry name" value="Hedgehog/intein (Hint) domain"/>
    <property type="match status" value="1"/>
</dbReference>
<dbReference type="PROSITE" id="PS50817">
    <property type="entry name" value="INTEIN_N_TER"/>
    <property type="match status" value="1"/>
</dbReference>
<dbReference type="InterPro" id="IPR006141">
    <property type="entry name" value="Intein_N"/>
</dbReference>
<reference evidence="3" key="1">
    <citation type="journal article" date="2019" name="Int. J. Syst. Evol. Microbiol.">
        <title>The Global Catalogue of Microorganisms (GCM) 10K type strain sequencing project: providing services to taxonomists for standard genome sequencing and annotation.</title>
        <authorList>
            <consortium name="The Broad Institute Genomics Platform"/>
            <consortium name="The Broad Institute Genome Sequencing Center for Infectious Disease"/>
            <person name="Wu L."/>
            <person name="Ma J."/>
        </authorList>
    </citation>
    <scope>NUCLEOTIDE SEQUENCE [LARGE SCALE GENOMIC DNA]</scope>
    <source>
        <strain evidence="3">PCU 280</strain>
    </source>
</reference>
<proteinExistence type="predicted"/>
<sequence>MYNFLPDYHNNVLSQIDQNEGFMELDFSDEDHYRFFLSEVGGLEAFNNKHPHLESTLQALRTTPLVRTVQLSADGFHEGPEDKMAIENLLFSEKQQTHLATNSEGKTMATIMADYMEKKDHIVVVSKLYDVTNKILLHSTAEDVYDTSQFNGVIQADYPKYIEDKPREFMINSTFYCTSSTNELRALKAYVAKSIGFTLQGNSNIIKTFTLNAPVIKEEHRQDPNHKEVKISYRRAGSIPDYDYTNDDQPFKDGDNTKILVRVPFSVTIEAADKWYIKGFDQNYGYRMWLKNMVNGTINHYCSYEQIIQRKETIDDQNRCTKMNITFPESWNNILDFSKVGYKAYTDVDLYSSFGIIMYSSDDLQMTVSVSVKSDSVDYDHLNIQCPKIFIQWGCVARDTEIVMADGTLKRADLIEIGEYVRNAEGGAAQVKKVLTGYEAKLYQISTANRYVRVTPDHIVCTEKGLIPAIDLQPGMSLKTIAGLEPIVTVRWSDYYDTVYNFEFEHETILIGNGMMIGDSMLQNRIKELVAYEA</sequence>
<feature type="domain" description="Hint" evidence="1">
    <location>
        <begin position="393"/>
        <end position="482"/>
    </location>
</feature>
<name>A0ABW1V338_9BACL</name>
<dbReference type="Gene3D" id="2.170.16.10">
    <property type="entry name" value="Hedgehog/Intein (Hint) domain"/>
    <property type="match status" value="1"/>
</dbReference>
<evidence type="ECO:0000313" key="2">
    <source>
        <dbReference type="EMBL" id="MFC6332033.1"/>
    </source>
</evidence>
<accession>A0ABW1V338</accession>
<protein>
    <submittedName>
        <fullName evidence="2">Hint domain-containing protein</fullName>
    </submittedName>
</protein>
<comment type="caution">
    <text evidence="2">The sequence shown here is derived from an EMBL/GenBank/DDBJ whole genome shotgun (WGS) entry which is preliminary data.</text>
</comment>
<dbReference type="InterPro" id="IPR036844">
    <property type="entry name" value="Hint_dom_sf"/>
</dbReference>
<evidence type="ECO:0000313" key="3">
    <source>
        <dbReference type="Proteomes" id="UP001596233"/>
    </source>
</evidence>
<keyword evidence="3" id="KW-1185">Reference proteome</keyword>
<dbReference type="SMART" id="SM00306">
    <property type="entry name" value="HintN"/>
    <property type="match status" value="1"/>
</dbReference>
<dbReference type="RefSeq" id="WP_379231967.1">
    <property type="nucleotide sequence ID" value="NZ_JBHSTE010000002.1"/>
</dbReference>
<dbReference type="CDD" id="cd00081">
    <property type="entry name" value="Hint"/>
    <property type="match status" value="1"/>
</dbReference>
<dbReference type="Proteomes" id="UP001596233">
    <property type="component" value="Unassembled WGS sequence"/>
</dbReference>